<feature type="domain" description="HTH luxR-type" evidence="2">
    <location>
        <begin position="265"/>
        <end position="322"/>
    </location>
</feature>
<dbReference type="InterPro" id="IPR036388">
    <property type="entry name" value="WH-like_DNA-bd_sf"/>
</dbReference>
<evidence type="ECO:0000313" key="4">
    <source>
        <dbReference type="Proteomes" id="UP000198802"/>
    </source>
</evidence>
<sequence length="385" mass="42592">MRISELGFEELDEFSDELWRTVARHPYCDTDMLAEWLGRPEPIVEVEIQRLVSRGLLRQIGRRWEPQDPVKILQAHHAEKEAALSAERAKMDEERARLYRSGLFGDYIAGRRRADTSSGVQVLARDEIFHRMSELTEQATESVRFLQSGPPPPGLGGNVPDLLKVAVARGVRISSVWTSIALASAHRRQAQRRLPPIGSIGIAPAVPMRTIVWDATAALVPVRDDDLDEGGLVVVAPTLVRAVTDMVTRTEQAVTTRQPRPAPDEPATARRQRALLLLLDRGFDDVRAARELRVSDRTVKRDVAELCNRFGVVTRFQLGAAAARAGYLPTSQISVDLSDQSRDLAARGRSLTRPILAQASPAHRPGVHTPDGTERMGPADRAHPN</sequence>
<dbReference type="SMART" id="SM00421">
    <property type="entry name" value="HTH_LUXR"/>
    <property type="match status" value="1"/>
</dbReference>
<evidence type="ECO:0000259" key="2">
    <source>
        <dbReference type="SMART" id="SM00421"/>
    </source>
</evidence>
<accession>A0A0S4R0Q5</accession>
<organism evidence="3 4">
    <name type="scientific">Parafrankia irregularis</name>
    <dbReference type="NCBI Taxonomy" id="795642"/>
    <lineage>
        <taxon>Bacteria</taxon>
        <taxon>Bacillati</taxon>
        <taxon>Actinomycetota</taxon>
        <taxon>Actinomycetes</taxon>
        <taxon>Frankiales</taxon>
        <taxon>Frankiaceae</taxon>
        <taxon>Parafrankia</taxon>
    </lineage>
</organism>
<dbReference type="InterPro" id="IPR000792">
    <property type="entry name" value="Tscrpt_reg_LuxR_C"/>
</dbReference>
<dbReference type="EMBL" id="FAOZ01000047">
    <property type="protein sequence ID" value="CUU60780.1"/>
    <property type="molecule type" value="Genomic_DNA"/>
</dbReference>
<feature type="compositionally biased region" description="Basic and acidic residues" evidence="1">
    <location>
        <begin position="371"/>
        <end position="385"/>
    </location>
</feature>
<gene>
    <name evidence="3" type="ORF">Ga0074812_14726</name>
</gene>
<name>A0A0S4R0Q5_9ACTN</name>
<evidence type="ECO:0000313" key="3">
    <source>
        <dbReference type="EMBL" id="CUU60780.1"/>
    </source>
</evidence>
<evidence type="ECO:0000256" key="1">
    <source>
        <dbReference type="SAM" id="MobiDB-lite"/>
    </source>
</evidence>
<proteinExistence type="predicted"/>
<reference evidence="4" key="1">
    <citation type="submission" date="2015-11" db="EMBL/GenBank/DDBJ databases">
        <authorList>
            <person name="Varghese N."/>
        </authorList>
    </citation>
    <scope>NUCLEOTIDE SEQUENCE [LARGE SCALE GENOMIC DNA]</scope>
    <source>
        <strain evidence="4">DSM 45899</strain>
    </source>
</reference>
<feature type="region of interest" description="Disordered" evidence="1">
    <location>
        <begin position="352"/>
        <end position="385"/>
    </location>
</feature>
<dbReference type="GO" id="GO:0003677">
    <property type="term" value="F:DNA binding"/>
    <property type="evidence" value="ECO:0007669"/>
    <property type="project" value="InterPro"/>
</dbReference>
<dbReference type="GO" id="GO:0006355">
    <property type="term" value="P:regulation of DNA-templated transcription"/>
    <property type="evidence" value="ECO:0007669"/>
    <property type="project" value="InterPro"/>
</dbReference>
<dbReference type="Gene3D" id="1.10.10.10">
    <property type="entry name" value="Winged helix-like DNA-binding domain superfamily/Winged helix DNA-binding domain"/>
    <property type="match status" value="1"/>
</dbReference>
<dbReference type="SUPFAM" id="SSF46894">
    <property type="entry name" value="C-terminal effector domain of the bipartite response regulators"/>
    <property type="match status" value="1"/>
</dbReference>
<keyword evidence="4" id="KW-1185">Reference proteome</keyword>
<dbReference type="AlphaFoldDB" id="A0A0S4R0Q5"/>
<dbReference type="InterPro" id="IPR016032">
    <property type="entry name" value="Sig_transdc_resp-reg_C-effctor"/>
</dbReference>
<protein>
    <recommendedName>
        <fullName evidence="2">HTH luxR-type domain-containing protein</fullName>
    </recommendedName>
</protein>
<dbReference type="Proteomes" id="UP000198802">
    <property type="component" value="Unassembled WGS sequence"/>
</dbReference>